<protein>
    <submittedName>
        <fullName evidence="2">Uncharacterized protein</fullName>
    </submittedName>
</protein>
<name>A0A8T0Y404_9STRA</name>
<evidence type="ECO:0000313" key="3">
    <source>
        <dbReference type="EMBL" id="KAG2886150.1"/>
    </source>
</evidence>
<feature type="non-terminal residue" evidence="2">
    <location>
        <position position="1"/>
    </location>
</feature>
<dbReference type="EMBL" id="RCMG01001867">
    <property type="protein sequence ID" value="KAG2818520.1"/>
    <property type="molecule type" value="Genomic_DNA"/>
</dbReference>
<reference evidence="2" key="1">
    <citation type="submission" date="2018-10" db="EMBL/GenBank/DDBJ databases">
        <title>Effector identification in a new, highly contiguous assembly of the strawberry crown rot pathogen Phytophthora cactorum.</title>
        <authorList>
            <person name="Armitage A.D."/>
            <person name="Nellist C.F."/>
            <person name="Bates H."/>
            <person name="Vickerstaff R.J."/>
            <person name="Harrison R.J."/>
        </authorList>
    </citation>
    <scope>NUCLEOTIDE SEQUENCE</scope>
    <source>
        <strain evidence="2">15-7</strain>
        <strain evidence="3">4040</strain>
    </source>
</reference>
<proteinExistence type="predicted"/>
<dbReference type="EMBL" id="RCMK01001965">
    <property type="protein sequence ID" value="KAG2886150.1"/>
    <property type="molecule type" value="Genomic_DNA"/>
</dbReference>
<comment type="caution">
    <text evidence="2">The sequence shown here is derived from an EMBL/GenBank/DDBJ whole genome shotgun (WGS) entry which is preliminary data.</text>
</comment>
<gene>
    <name evidence="2" type="ORF">PC113_g22849</name>
    <name evidence="3" type="ORF">PC117_g25417</name>
</gene>
<dbReference type="Proteomes" id="UP000735874">
    <property type="component" value="Unassembled WGS sequence"/>
</dbReference>
<feature type="compositionally biased region" description="Basic and acidic residues" evidence="1">
    <location>
        <begin position="21"/>
        <end position="34"/>
    </location>
</feature>
<evidence type="ECO:0000313" key="2">
    <source>
        <dbReference type="EMBL" id="KAG2818520.1"/>
    </source>
</evidence>
<evidence type="ECO:0000313" key="4">
    <source>
        <dbReference type="Proteomes" id="UP000735874"/>
    </source>
</evidence>
<evidence type="ECO:0000256" key="1">
    <source>
        <dbReference type="SAM" id="MobiDB-lite"/>
    </source>
</evidence>
<sequence>RNAKRENLPGHLPSRTLRVSEGLEDHFAGSEELN</sequence>
<feature type="region of interest" description="Disordered" evidence="1">
    <location>
        <begin position="1"/>
        <end position="34"/>
    </location>
</feature>
<dbReference type="Proteomes" id="UP000736787">
    <property type="component" value="Unassembled WGS sequence"/>
</dbReference>
<organism evidence="2 4">
    <name type="scientific">Phytophthora cactorum</name>
    <dbReference type="NCBI Taxonomy" id="29920"/>
    <lineage>
        <taxon>Eukaryota</taxon>
        <taxon>Sar</taxon>
        <taxon>Stramenopiles</taxon>
        <taxon>Oomycota</taxon>
        <taxon>Peronosporomycetes</taxon>
        <taxon>Peronosporales</taxon>
        <taxon>Peronosporaceae</taxon>
        <taxon>Phytophthora</taxon>
    </lineage>
</organism>
<accession>A0A8T0Y404</accession>
<dbReference type="AlphaFoldDB" id="A0A8T0Y404"/>